<protein>
    <submittedName>
        <fullName evidence="3">Glycosyltransferase involved in cell wall bisynthesis</fullName>
    </submittedName>
</protein>
<proteinExistence type="predicted"/>
<name>A0A1H2AAE8_9ACTN</name>
<dbReference type="PANTHER" id="PTHR12526:SF630">
    <property type="entry name" value="GLYCOSYLTRANSFERASE"/>
    <property type="match status" value="1"/>
</dbReference>
<dbReference type="EMBL" id="LT629772">
    <property type="protein sequence ID" value="SDT42476.1"/>
    <property type="molecule type" value="Genomic_DNA"/>
</dbReference>
<keyword evidence="1 3" id="KW-0808">Transferase</keyword>
<dbReference type="AlphaFoldDB" id="A0A1H2AAE8"/>
<evidence type="ECO:0000313" key="3">
    <source>
        <dbReference type="EMBL" id="SDT42476.1"/>
    </source>
</evidence>
<sequence>MPQGAYYSLSGVIRADAGGQTRALLMRNRLFAQYTSIRPTVLTVDSQPVYPEVRKALRAAGQLVPGMTMLNLYEDLRVADFTAEPPVGEPLEDLDRFEARPEPHPDGSVYRTRYVHRESKAPQAIDYHRPDGSRYLRIPESDALKQSQGYVLLNENEQPIKRFQKIGELYRFWLHWLTPADQRAFIISDSRFTLAHLVPFKSPRFHVMHLMHNVHTGMPRLWNSKFAPSYGPLLNDVRYIDGLVTLTPTQRQDVIDRFGQTNNLFVVPNPVELPERPSTPPARDPKRFVAVARLETQKRLEDAIRAFARVLKRVPDATFDIYGKGALEDKLQREIDDLGVGHAVRLVGYDPNARNTLWTATGFLMTSRNEGYPLATLESMSHGCPVISYDIKYGPKDQITEGVDGFLVRPGDLDGFADRVVELAENPELAQRMSEASYKKAEKHDYRAFLKDWRAVLTSVVKQKKSRVTITGMKLSETSVEHEIGLGSKRIRRPVNATSGRPHTFLVGGRLDIEISGDKGGLTASDVVVHAVCDKTAALTRVPVTFSRKGTTVRFEATVDPQQVFDELGPDSTTARLRLTYICNNFSWRADLGREARQPGPYEINFDRTDRLVLGHTPRQHPDPARGEV</sequence>
<dbReference type="PANTHER" id="PTHR12526">
    <property type="entry name" value="GLYCOSYLTRANSFERASE"/>
    <property type="match status" value="1"/>
</dbReference>
<evidence type="ECO:0000313" key="4">
    <source>
        <dbReference type="Proteomes" id="UP000199103"/>
    </source>
</evidence>
<evidence type="ECO:0000256" key="1">
    <source>
        <dbReference type="ARBA" id="ARBA00022679"/>
    </source>
</evidence>
<gene>
    <name evidence="3" type="ORF">SAMN04489812_5761</name>
</gene>
<dbReference type="Proteomes" id="UP000199103">
    <property type="component" value="Chromosome I"/>
</dbReference>
<dbReference type="Gene3D" id="3.40.50.2000">
    <property type="entry name" value="Glycogen Phosphorylase B"/>
    <property type="match status" value="3"/>
</dbReference>
<dbReference type="InterPro" id="IPR001296">
    <property type="entry name" value="Glyco_trans_1"/>
</dbReference>
<accession>A0A1H2AAE8</accession>
<dbReference type="SUPFAM" id="SSF53756">
    <property type="entry name" value="UDP-Glycosyltransferase/glycogen phosphorylase"/>
    <property type="match status" value="1"/>
</dbReference>
<dbReference type="STRING" id="630515.SAMN04489812_5761"/>
<feature type="domain" description="Glycosyl transferase family 1" evidence="2">
    <location>
        <begin position="276"/>
        <end position="439"/>
    </location>
</feature>
<keyword evidence="4" id="KW-1185">Reference proteome</keyword>
<dbReference type="GO" id="GO:0016757">
    <property type="term" value="F:glycosyltransferase activity"/>
    <property type="evidence" value="ECO:0007669"/>
    <property type="project" value="InterPro"/>
</dbReference>
<evidence type="ECO:0000259" key="2">
    <source>
        <dbReference type="Pfam" id="PF00534"/>
    </source>
</evidence>
<reference evidence="3 4" key="1">
    <citation type="submission" date="2016-10" db="EMBL/GenBank/DDBJ databases">
        <authorList>
            <person name="de Groot N.N."/>
        </authorList>
    </citation>
    <scope>NUCLEOTIDE SEQUENCE [LARGE SCALE GENOMIC DNA]</scope>
    <source>
        <strain evidence="3 4">DSM 21800</strain>
    </source>
</reference>
<dbReference type="Pfam" id="PF00534">
    <property type="entry name" value="Glycos_transf_1"/>
    <property type="match status" value="1"/>
</dbReference>
<organism evidence="3 4">
    <name type="scientific">Microlunatus soli</name>
    <dbReference type="NCBI Taxonomy" id="630515"/>
    <lineage>
        <taxon>Bacteria</taxon>
        <taxon>Bacillati</taxon>
        <taxon>Actinomycetota</taxon>
        <taxon>Actinomycetes</taxon>
        <taxon>Propionibacteriales</taxon>
        <taxon>Propionibacteriaceae</taxon>
        <taxon>Microlunatus</taxon>
    </lineage>
</organism>